<keyword evidence="3" id="KW-1185">Reference proteome</keyword>
<feature type="signal peptide" evidence="1">
    <location>
        <begin position="1"/>
        <end position="23"/>
    </location>
</feature>
<keyword evidence="1" id="KW-0732">Signal</keyword>
<evidence type="ECO:0000256" key="1">
    <source>
        <dbReference type="SAM" id="SignalP"/>
    </source>
</evidence>
<proteinExistence type="predicted"/>
<name>A0AAN7B424_9PEZI</name>
<sequence>MTSQRSLTRYLFLLFTSLEKVLASSPANAQTSFTSTVTACPVPIQNGTATAQNTPPLWTLKDWSTDYTLEDGGSIIFRLVNSVTGYDALCFRRGLYPEGYCVQAITDGGEGTGTEEDTTGTIFEYYDKIGLLEVYQEWDCDGGANNTMRRAQADGKLMILSTEQCKAGEEMMAGEMCGSQGGSGKIFPARIQID</sequence>
<reference evidence="2" key="1">
    <citation type="journal article" date="2023" name="Mol. Phylogenet. Evol.">
        <title>Genome-scale phylogeny and comparative genomics of the fungal order Sordariales.</title>
        <authorList>
            <person name="Hensen N."/>
            <person name="Bonometti L."/>
            <person name="Westerberg I."/>
            <person name="Brannstrom I.O."/>
            <person name="Guillou S."/>
            <person name="Cros-Aarteil S."/>
            <person name="Calhoun S."/>
            <person name="Haridas S."/>
            <person name="Kuo A."/>
            <person name="Mondo S."/>
            <person name="Pangilinan J."/>
            <person name="Riley R."/>
            <person name="LaButti K."/>
            <person name="Andreopoulos B."/>
            <person name="Lipzen A."/>
            <person name="Chen C."/>
            <person name="Yan M."/>
            <person name="Daum C."/>
            <person name="Ng V."/>
            <person name="Clum A."/>
            <person name="Steindorff A."/>
            <person name="Ohm R.A."/>
            <person name="Martin F."/>
            <person name="Silar P."/>
            <person name="Natvig D.O."/>
            <person name="Lalanne C."/>
            <person name="Gautier V."/>
            <person name="Ament-Velasquez S.L."/>
            <person name="Kruys A."/>
            <person name="Hutchinson M.I."/>
            <person name="Powell A.J."/>
            <person name="Barry K."/>
            <person name="Miller A.N."/>
            <person name="Grigoriev I.V."/>
            <person name="Debuchy R."/>
            <person name="Gladieux P."/>
            <person name="Hiltunen Thoren M."/>
            <person name="Johannesson H."/>
        </authorList>
    </citation>
    <scope>NUCLEOTIDE SEQUENCE</scope>
    <source>
        <strain evidence="2">PSN293</strain>
    </source>
</reference>
<evidence type="ECO:0000313" key="2">
    <source>
        <dbReference type="EMBL" id="KAK4210128.1"/>
    </source>
</evidence>
<dbReference type="Proteomes" id="UP001301769">
    <property type="component" value="Unassembled WGS sequence"/>
</dbReference>
<feature type="chain" id="PRO_5042834719" evidence="1">
    <location>
        <begin position="24"/>
        <end position="194"/>
    </location>
</feature>
<evidence type="ECO:0000313" key="3">
    <source>
        <dbReference type="Proteomes" id="UP001301769"/>
    </source>
</evidence>
<reference evidence="2" key="2">
    <citation type="submission" date="2023-05" db="EMBL/GenBank/DDBJ databases">
        <authorList>
            <consortium name="Lawrence Berkeley National Laboratory"/>
            <person name="Steindorff A."/>
            <person name="Hensen N."/>
            <person name="Bonometti L."/>
            <person name="Westerberg I."/>
            <person name="Brannstrom I.O."/>
            <person name="Guillou S."/>
            <person name="Cros-Aarteil S."/>
            <person name="Calhoun S."/>
            <person name="Haridas S."/>
            <person name="Kuo A."/>
            <person name="Mondo S."/>
            <person name="Pangilinan J."/>
            <person name="Riley R."/>
            <person name="Labutti K."/>
            <person name="Andreopoulos B."/>
            <person name="Lipzen A."/>
            <person name="Chen C."/>
            <person name="Yanf M."/>
            <person name="Daum C."/>
            <person name="Ng V."/>
            <person name="Clum A."/>
            <person name="Ohm R."/>
            <person name="Martin F."/>
            <person name="Silar P."/>
            <person name="Natvig D."/>
            <person name="Lalanne C."/>
            <person name="Gautier V."/>
            <person name="Ament-Velasquez S.L."/>
            <person name="Kruys A."/>
            <person name="Hutchinson M.I."/>
            <person name="Powell A.J."/>
            <person name="Barry K."/>
            <person name="Miller A.N."/>
            <person name="Grigoriev I.V."/>
            <person name="Debuchy R."/>
            <person name="Gladieux P."/>
            <person name="Thoren M.H."/>
            <person name="Johannesson H."/>
        </authorList>
    </citation>
    <scope>NUCLEOTIDE SEQUENCE</scope>
    <source>
        <strain evidence="2">PSN293</strain>
    </source>
</reference>
<dbReference type="EMBL" id="MU858184">
    <property type="protein sequence ID" value="KAK4210128.1"/>
    <property type="molecule type" value="Genomic_DNA"/>
</dbReference>
<comment type="caution">
    <text evidence="2">The sequence shown here is derived from an EMBL/GenBank/DDBJ whole genome shotgun (WGS) entry which is preliminary data.</text>
</comment>
<protein>
    <submittedName>
        <fullName evidence="2">Uncharacterized protein</fullName>
    </submittedName>
</protein>
<gene>
    <name evidence="2" type="ORF">QBC37DRAFT_403730</name>
</gene>
<dbReference type="AlphaFoldDB" id="A0AAN7B424"/>
<accession>A0AAN7B424</accession>
<organism evidence="2 3">
    <name type="scientific">Rhypophila decipiens</name>
    <dbReference type="NCBI Taxonomy" id="261697"/>
    <lineage>
        <taxon>Eukaryota</taxon>
        <taxon>Fungi</taxon>
        <taxon>Dikarya</taxon>
        <taxon>Ascomycota</taxon>
        <taxon>Pezizomycotina</taxon>
        <taxon>Sordariomycetes</taxon>
        <taxon>Sordariomycetidae</taxon>
        <taxon>Sordariales</taxon>
        <taxon>Naviculisporaceae</taxon>
        <taxon>Rhypophila</taxon>
    </lineage>
</organism>